<feature type="region of interest" description="Disordered" evidence="5">
    <location>
        <begin position="336"/>
        <end position="357"/>
    </location>
</feature>
<dbReference type="PROSITE" id="PS51450">
    <property type="entry name" value="LRR"/>
    <property type="match status" value="3"/>
</dbReference>
<sequence length="569" mass="62941">MLRSALLCAALGLLRAQPLPCPPACKCVFRDAAQCTGSSVARIAELGLPVNLTHILLFQMGRGTLQNHSFSGMTVLQRLMLSDSHISAIAPGTFDDLIKLKTLRLSRNKITHLPGALLDKTVLLEQLFLDRNELKDIDQNMFQKLVNLQELFLNQNQLAFLPARLFTNLGNLKVLDLSRNNLTHLPRGLFGAQAKLEKLVLHSNQLVSLDSGLLSSLRALVELQLDRNRIRSIAPGAFDRLRSLSSLTLSRNHLEFLPPALFLYSHNLTFLTLFENPLEELPEVLFGELAGLQELWLNCTRLRTLPTRALFGGALGFLRSAFIFGGLLCDRRETTQSLPTRSSAPRERSHEGQWCGLSEGQQEKLEGTGAEGPSATLCLLEEEQVPRGLSAQGVGALDPRSPCPCLPGDHCSARLFAFSVSPCFLHGERAERRAKYTLYISVSPPTKTSPWNSWPLSSNIQKSMESNLGYLNQLYKKLLYLLQIFFFNTIKYDKVANACLYLFSVLVLLPSLEEKPPHPASPRRLCPRLGRPPAPAPPRHRADTAPGGDSRQDRLNTGSAGLAALMLPP</sequence>
<dbReference type="PANTHER" id="PTHR45712:SF22">
    <property type="entry name" value="INSULIN-LIKE GROWTH FACTOR-BINDING PROTEIN COMPLEX ACID LABILE SUBUNIT"/>
    <property type="match status" value="1"/>
</dbReference>
<evidence type="ECO:0000313" key="7">
    <source>
        <dbReference type="EMBL" id="VFV26747.1"/>
    </source>
</evidence>
<dbReference type="InterPro" id="IPR003591">
    <property type="entry name" value="Leu-rich_rpt_typical-subtyp"/>
</dbReference>
<dbReference type="AlphaFoldDB" id="A0A485N2S8"/>
<dbReference type="Pfam" id="PF00560">
    <property type="entry name" value="LRR_1"/>
    <property type="match status" value="1"/>
</dbReference>
<dbReference type="InterPro" id="IPR032675">
    <property type="entry name" value="LRR_dom_sf"/>
</dbReference>
<proteinExistence type="predicted"/>
<dbReference type="FunFam" id="3.80.10.10:FF:000770">
    <property type="entry name" value="Uncharacterized protein"/>
    <property type="match status" value="1"/>
</dbReference>
<dbReference type="Gene3D" id="3.80.10.10">
    <property type="entry name" value="Ribonuclease Inhibitor"/>
    <property type="match status" value="2"/>
</dbReference>
<evidence type="ECO:0000313" key="8">
    <source>
        <dbReference type="Proteomes" id="UP000386466"/>
    </source>
</evidence>
<feature type="signal peptide" evidence="6">
    <location>
        <begin position="1"/>
        <end position="16"/>
    </location>
</feature>
<keyword evidence="1" id="KW-0433">Leucine-rich repeat</keyword>
<dbReference type="PANTHER" id="PTHR45712">
    <property type="entry name" value="AGAP008170-PA"/>
    <property type="match status" value="1"/>
</dbReference>
<dbReference type="SMART" id="SM00369">
    <property type="entry name" value="LRR_TYP"/>
    <property type="match status" value="10"/>
</dbReference>
<evidence type="ECO:0000256" key="5">
    <source>
        <dbReference type="SAM" id="MobiDB-lite"/>
    </source>
</evidence>
<dbReference type="InterPro" id="IPR050333">
    <property type="entry name" value="SLRP"/>
</dbReference>
<evidence type="ECO:0000256" key="4">
    <source>
        <dbReference type="ARBA" id="ARBA00023180"/>
    </source>
</evidence>
<protein>
    <submittedName>
        <fullName evidence="7">Platelet glycoprotein v-like</fullName>
    </submittedName>
</protein>
<accession>A0A485N2S8</accession>
<dbReference type="SUPFAM" id="SSF52058">
    <property type="entry name" value="L domain-like"/>
    <property type="match status" value="1"/>
</dbReference>
<dbReference type="EMBL" id="CAAGRJ010009022">
    <property type="protein sequence ID" value="VFV26747.1"/>
    <property type="molecule type" value="Genomic_DNA"/>
</dbReference>
<feature type="chain" id="PRO_5019738406" evidence="6">
    <location>
        <begin position="17"/>
        <end position="569"/>
    </location>
</feature>
<organism evidence="7 8">
    <name type="scientific">Lynx pardinus</name>
    <name type="common">Iberian lynx</name>
    <name type="synonym">Felis pardina</name>
    <dbReference type="NCBI Taxonomy" id="191816"/>
    <lineage>
        <taxon>Eukaryota</taxon>
        <taxon>Metazoa</taxon>
        <taxon>Chordata</taxon>
        <taxon>Craniata</taxon>
        <taxon>Vertebrata</taxon>
        <taxon>Euteleostomi</taxon>
        <taxon>Mammalia</taxon>
        <taxon>Eutheria</taxon>
        <taxon>Laurasiatheria</taxon>
        <taxon>Carnivora</taxon>
        <taxon>Feliformia</taxon>
        <taxon>Felidae</taxon>
        <taxon>Felinae</taxon>
        <taxon>Lynx</taxon>
    </lineage>
</organism>
<evidence type="ECO:0000256" key="6">
    <source>
        <dbReference type="SAM" id="SignalP"/>
    </source>
</evidence>
<keyword evidence="8" id="KW-1185">Reference proteome</keyword>
<feature type="region of interest" description="Disordered" evidence="5">
    <location>
        <begin position="515"/>
        <end position="569"/>
    </location>
</feature>
<evidence type="ECO:0000256" key="2">
    <source>
        <dbReference type="ARBA" id="ARBA00022729"/>
    </source>
</evidence>
<keyword evidence="2 6" id="KW-0732">Signal</keyword>
<dbReference type="Proteomes" id="UP000386466">
    <property type="component" value="Unassembled WGS sequence"/>
</dbReference>
<reference evidence="7 8" key="1">
    <citation type="submission" date="2019-01" db="EMBL/GenBank/DDBJ databases">
        <authorList>
            <person name="Alioto T."/>
            <person name="Alioto T."/>
        </authorList>
    </citation>
    <scope>NUCLEOTIDE SEQUENCE [LARGE SCALE GENOMIC DNA]</scope>
</reference>
<dbReference type="PRINTS" id="PR00019">
    <property type="entry name" value="LEURICHRPT"/>
</dbReference>
<keyword evidence="4" id="KW-0325">Glycoprotein</keyword>
<keyword evidence="3" id="KW-0677">Repeat</keyword>
<name>A0A485N2S8_LYNPA</name>
<evidence type="ECO:0000256" key="1">
    <source>
        <dbReference type="ARBA" id="ARBA00022614"/>
    </source>
</evidence>
<dbReference type="Pfam" id="PF13855">
    <property type="entry name" value="LRR_8"/>
    <property type="match status" value="2"/>
</dbReference>
<dbReference type="InterPro" id="IPR001611">
    <property type="entry name" value="Leu-rich_rpt"/>
</dbReference>
<gene>
    <name evidence="7" type="ORF">LYPA_23C011324</name>
</gene>
<evidence type="ECO:0000256" key="3">
    <source>
        <dbReference type="ARBA" id="ARBA00022737"/>
    </source>
</evidence>